<name>A0A6G1IU29_9PLEO</name>
<evidence type="ECO:0000313" key="1">
    <source>
        <dbReference type="EMBL" id="KAF2681451.1"/>
    </source>
</evidence>
<protein>
    <submittedName>
        <fullName evidence="1">Uncharacterized protein</fullName>
    </submittedName>
</protein>
<dbReference type="Proteomes" id="UP000799291">
    <property type="component" value="Unassembled WGS sequence"/>
</dbReference>
<organism evidence="1 2">
    <name type="scientific">Lentithecium fluviatile CBS 122367</name>
    <dbReference type="NCBI Taxonomy" id="1168545"/>
    <lineage>
        <taxon>Eukaryota</taxon>
        <taxon>Fungi</taxon>
        <taxon>Dikarya</taxon>
        <taxon>Ascomycota</taxon>
        <taxon>Pezizomycotina</taxon>
        <taxon>Dothideomycetes</taxon>
        <taxon>Pleosporomycetidae</taxon>
        <taxon>Pleosporales</taxon>
        <taxon>Massarineae</taxon>
        <taxon>Lentitheciaceae</taxon>
        <taxon>Lentithecium</taxon>
    </lineage>
</organism>
<sequence>MSSLGSARRSKRARSFSKRLPSCAFGATYALGANASASISPVRNLVRQPSAYLLRWPAQQFSEDRAMGWTGHGPCHPLEPRGA</sequence>
<keyword evidence="2" id="KW-1185">Reference proteome</keyword>
<gene>
    <name evidence="1" type="ORF">K458DRAFT_80767</name>
</gene>
<dbReference type="EMBL" id="MU005591">
    <property type="protein sequence ID" value="KAF2681451.1"/>
    <property type="molecule type" value="Genomic_DNA"/>
</dbReference>
<reference evidence="1" key="1">
    <citation type="journal article" date="2020" name="Stud. Mycol.">
        <title>101 Dothideomycetes genomes: a test case for predicting lifestyles and emergence of pathogens.</title>
        <authorList>
            <person name="Haridas S."/>
            <person name="Albert R."/>
            <person name="Binder M."/>
            <person name="Bloem J."/>
            <person name="Labutti K."/>
            <person name="Salamov A."/>
            <person name="Andreopoulos B."/>
            <person name="Baker S."/>
            <person name="Barry K."/>
            <person name="Bills G."/>
            <person name="Bluhm B."/>
            <person name="Cannon C."/>
            <person name="Castanera R."/>
            <person name="Culley D."/>
            <person name="Daum C."/>
            <person name="Ezra D."/>
            <person name="Gonzalez J."/>
            <person name="Henrissat B."/>
            <person name="Kuo A."/>
            <person name="Liang C."/>
            <person name="Lipzen A."/>
            <person name="Lutzoni F."/>
            <person name="Magnuson J."/>
            <person name="Mondo S."/>
            <person name="Nolan M."/>
            <person name="Ohm R."/>
            <person name="Pangilinan J."/>
            <person name="Park H.-J."/>
            <person name="Ramirez L."/>
            <person name="Alfaro M."/>
            <person name="Sun H."/>
            <person name="Tritt A."/>
            <person name="Yoshinaga Y."/>
            <person name="Zwiers L.-H."/>
            <person name="Turgeon B."/>
            <person name="Goodwin S."/>
            <person name="Spatafora J."/>
            <person name="Crous P."/>
            <person name="Grigoriev I."/>
        </authorList>
    </citation>
    <scope>NUCLEOTIDE SEQUENCE</scope>
    <source>
        <strain evidence="1">CBS 122367</strain>
    </source>
</reference>
<dbReference type="AlphaFoldDB" id="A0A6G1IU29"/>
<proteinExistence type="predicted"/>
<accession>A0A6G1IU29</accession>
<evidence type="ECO:0000313" key="2">
    <source>
        <dbReference type="Proteomes" id="UP000799291"/>
    </source>
</evidence>